<dbReference type="AlphaFoldDB" id="A0AAW0JIU2"/>
<evidence type="ECO:0000313" key="2">
    <source>
        <dbReference type="EMBL" id="KAK7826603.1"/>
    </source>
</evidence>
<dbReference type="GO" id="GO:0008171">
    <property type="term" value="F:O-methyltransferase activity"/>
    <property type="evidence" value="ECO:0007669"/>
    <property type="project" value="InterPro"/>
</dbReference>
<dbReference type="InterPro" id="IPR036388">
    <property type="entry name" value="WH-like_DNA-bd_sf"/>
</dbReference>
<feature type="domain" description="O-methyltransferase dimerisation" evidence="1">
    <location>
        <begin position="99"/>
        <end position="170"/>
    </location>
</feature>
<comment type="caution">
    <text evidence="2">The sequence shown here is derived from an EMBL/GenBank/DDBJ whole genome shotgun (WGS) entry which is preliminary data.</text>
</comment>
<dbReference type="GO" id="GO:0046983">
    <property type="term" value="F:protein dimerization activity"/>
    <property type="evidence" value="ECO:0007669"/>
    <property type="project" value="InterPro"/>
</dbReference>
<reference evidence="2 3" key="1">
    <citation type="journal article" date="2018" name="Sci. Data">
        <title>The draft genome sequence of cork oak.</title>
        <authorList>
            <person name="Ramos A.M."/>
            <person name="Usie A."/>
            <person name="Barbosa P."/>
            <person name="Barros P.M."/>
            <person name="Capote T."/>
            <person name="Chaves I."/>
            <person name="Simoes F."/>
            <person name="Abreu I."/>
            <person name="Carrasquinho I."/>
            <person name="Faro C."/>
            <person name="Guimaraes J.B."/>
            <person name="Mendonca D."/>
            <person name="Nobrega F."/>
            <person name="Rodrigues L."/>
            <person name="Saibo N.J.M."/>
            <person name="Varela M.C."/>
            <person name="Egas C."/>
            <person name="Matos J."/>
            <person name="Miguel C.M."/>
            <person name="Oliveira M.M."/>
            <person name="Ricardo C.P."/>
            <person name="Goncalves S."/>
        </authorList>
    </citation>
    <scope>NUCLEOTIDE SEQUENCE [LARGE SCALE GENOMIC DNA]</scope>
    <source>
        <strain evidence="3">cv. HL8</strain>
    </source>
</reference>
<sequence>MVIKNFNEDEKSTETQLFFDMLMMVLVTRRERNEKEWAKLFLNASFRDYKLRITGVSFSKHVDNTCVGHGVYEVENVVPKEHATKLLHAQAHIWKMELWNHIFNFINTMSLKRETELAIPDIIHNHGKRMTLFELICTTNSPYKSSKCLSCLKRILNHSDFFVQRKIIESDEEGGGIRTVAKTVADAFPNMKCTVFDLLQVVMDLQGSHVRYMPSPSKGVLAIRDQIVKKKRIASSSSKKDKYLNAISLKNKIVIATDISNEPF</sequence>
<dbReference type="PANTHER" id="PTHR11746">
    <property type="entry name" value="O-METHYLTRANSFERASE"/>
    <property type="match status" value="1"/>
</dbReference>
<dbReference type="Proteomes" id="UP000237347">
    <property type="component" value="Unassembled WGS sequence"/>
</dbReference>
<accession>A0AAW0JIU2</accession>
<dbReference type="InterPro" id="IPR012967">
    <property type="entry name" value="COMT_dimerisation"/>
</dbReference>
<dbReference type="SUPFAM" id="SSF46785">
    <property type="entry name" value="Winged helix' DNA-binding domain"/>
    <property type="match status" value="1"/>
</dbReference>
<dbReference type="GO" id="GO:0032259">
    <property type="term" value="P:methylation"/>
    <property type="evidence" value="ECO:0007669"/>
    <property type="project" value="UniProtKB-KW"/>
</dbReference>
<organism evidence="2 3">
    <name type="scientific">Quercus suber</name>
    <name type="common">Cork oak</name>
    <dbReference type="NCBI Taxonomy" id="58331"/>
    <lineage>
        <taxon>Eukaryota</taxon>
        <taxon>Viridiplantae</taxon>
        <taxon>Streptophyta</taxon>
        <taxon>Embryophyta</taxon>
        <taxon>Tracheophyta</taxon>
        <taxon>Spermatophyta</taxon>
        <taxon>Magnoliopsida</taxon>
        <taxon>eudicotyledons</taxon>
        <taxon>Gunneridae</taxon>
        <taxon>Pentapetalae</taxon>
        <taxon>rosids</taxon>
        <taxon>fabids</taxon>
        <taxon>Fagales</taxon>
        <taxon>Fagaceae</taxon>
        <taxon>Quercus</taxon>
    </lineage>
</organism>
<name>A0AAW0JIU2_QUESU</name>
<evidence type="ECO:0000259" key="1">
    <source>
        <dbReference type="Pfam" id="PF08100"/>
    </source>
</evidence>
<evidence type="ECO:0000313" key="3">
    <source>
        <dbReference type="Proteomes" id="UP000237347"/>
    </source>
</evidence>
<dbReference type="InterPro" id="IPR029063">
    <property type="entry name" value="SAM-dependent_MTases_sf"/>
</dbReference>
<gene>
    <name evidence="2" type="primary">ROMT_3</name>
    <name evidence="2" type="ORF">CFP56_032056</name>
</gene>
<protein>
    <submittedName>
        <fullName evidence="2">Trans-resveratrol di-o-methyltransferase</fullName>
    </submittedName>
</protein>
<dbReference type="EMBL" id="PKMF04000542">
    <property type="protein sequence ID" value="KAK7826603.1"/>
    <property type="molecule type" value="Genomic_DNA"/>
</dbReference>
<dbReference type="InterPro" id="IPR016461">
    <property type="entry name" value="COMT-like"/>
</dbReference>
<dbReference type="InterPro" id="IPR036390">
    <property type="entry name" value="WH_DNA-bd_sf"/>
</dbReference>
<keyword evidence="3" id="KW-1185">Reference proteome</keyword>
<dbReference type="Pfam" id="PF08100">
    <property type="entry name" value="Dimerisation"/>
    <property type="match status" value="1"/>
</dbReference>
<dbReference type="Gene3D" id="3.40.50.150">
    <property type="entry name" value="Vaccinia Virus protein VP39"/>
    <property type="match status" value="1"/>
</dbReference>
<proteinExistence type="predicted"/>
<dbReference type="Gene3D" id="1.10.10.10">
    <property type="entry name" value="Winged helix-like DNA-binding domain superfamily/Winged helix DNA-binding domain"/>
    <property type="match status" value="1"/>
</dbReference>